<dbReference type="InterPro" id="IPR027417">
    <property type="entry name" value="P-loop_NTPase"/>
</dbReference>
<dbReference type="InterPro" id="IPR041682">
    <property type="entry name" value="AAA_14"/>
</dbReference>
<dbReference type="AlphaFoldDB" id="F4KS38"/>
<dbReference type="Pfam" id="PF13635">
    <property type="entry name" value="DUF4143"/>
    <property type="match status" value="1"/>
</dbReference>
<proteinExistence type="predicted"/>
<dbReference type="InterPro" id="IPR025420">
    <property type="entry name" value="DUF4143"/>
</dbReference>
<feature type="domain" description="AAA+ ATPase" evidence="1">
    <location>
        <begin position="18"/>
        <end position="139"/>
    </location>
</feature>
<dbReference type="PANTHER" id="PTHR43566">
    <property type="entry name" value="CONSERVED PROTEIN"/>
    <property type="match status" value="1"/>
</dbReference>
<keyword evidence="3" id="KW-1185">Reference proteome</keyword>
<dbReference type="PANTHER" id="PTHR43566:SF1">
    <property type="entry name" value="AAA+ ATPASE DOMAIN-CONTAINING PROTEIN"/>
    <property type="match status" value="1"/>
</dbReference>
<dbReference type="Proteomes" id="UP000008461">
    <property type="component" value="Chromosome"/>
</dbReference>
<sequence length="377" mass="43777">MLIERTLKQTIQESLTKSNKIILIFGPRQAGKTTLVREVIATLPGRKLEINADELRHIDTLSSRNLDRLKQLVSGYDLLFLDEAQRVPEIGVNLKLLHDHVPTLRIIATGSSSLDLASKVREPLTGRTRTYQLMPLAVSELASHYNAYELDAKLEDFLLYGTYPEIFAQENKLDKTEYLRELTLSYLFKDILETGAIKYTPKLRDLVRLLAYQIGSEVSINELCNRLQLHRDIVNNYLDLLEKSFVIIRLGGYSRNLRKEITRHHKVFFCDLGVRNAIIENFNPLDRRDDGGKLWENFLITERMKTQSYRRESANYYFWRTYTGSEVDWVEEKEGKLFGYEFKFSAKMVSAPKAWGETYPEASFEVVNRENYLGWVG</sequence>
<evidence type="ECO:0000313" key="3">
    <source>
        <dbReference type="Proteomes" id="UP000008461"/>
    </source>
</evidence>
<gene>
    <name evidence="2" type="ordered locus">Halhy_4441</name>
</gene>
<dbReference type="InterPro" id="IPR003593">
    <property type="entry name" value="AAA+_ATPase"/>
</dbReference>
<accession>F4KS38</accession>
<dbReference type="SMART" id="SM00382">
    <property type="entry name" value="AAA"/>
    <property type="match status" value="1"/>
</dbReference>
<reference key="2">
    <citation type="submission" date="2011-04" db="EMBL/GenBank/DDBJ databases">
        <title>Complete sequence of chromosome of Haliscomenobacter hydrossis DSM 1100.</title>
        <authorList>
            <consortium name="US DOE Joint Genome Institute (JGI-PGF)"/>
            <person name="Lucas S."/>
            <person name="Han J."/>
            <person name="Lapidus A."/>
            <person name="Bruce D."/>
            <person name="Goodwin L."/>
            <person name="Pitluck S."/>
            <person name="Peters L."/>
            <person name="Kyrpides N."/>
            <person name="Mavromatis K."/>
            <person name="Ivanova N."/>
            <person name="Ovchinnikova G."/>
            <person name="Pagani I."/>
            <person name="Daligault H."/>
            <person name="Detter J.C."/>
            <person name="Han C."/>
            <person name="Land M."/>
            <person name="Hauser L."/>
            <person name="Markowitz V."/>
            <person name="Cheng J.-F."/>
            <person name="Hugenholtz P."/>
            <person name="Woyke T."/>
            <person name="Wu D."/>
            <person name="Verbarg S."/>
            <person name="Frueling A."/>
            <person name="Brambilla E."/>
            <person name="Klenk H.-P."/>
            <person name="Eisen J.A."/>
        </authorList>
    </citation>
    <scope>NUCLEOTIDE SEQUENCE</scope>
    <source>
        <strain>DSM 1100</strain>
    </source>
</reference>
<dbReference type="STRING" id="760192.Halhy_4441"/>
<evidence type="ECO:0000259" key="1">
    <source>
        <dbReference type="SMART" id="SM00382"/>
    </source>
</evidence>
<dbReference type="SUPFAM" id="SSF52540">
    <property type="entry name" value="P-loop containing nucleoside triphosphate hydrolases"/>
    <property type="match status" value="1"/>
</dbReference>
<dbReference type="RefSeq" id="WP_013766821.1">
    <property type="nucleotide sequence ID" value="NC_015510.1"/>
</dbReference>
<protein>
    <submittedName>
        <fullName evidence="2">AAA ATPase</fullName>
    </submittedName>
</protein>
<reference evidence="2 3" key="1">
    <citation type="journal article" date="2011" name="Stand. Genomic Sci.">
        <title>Complete genome sequence of Haliscomenobacter hydrossis type strain (O).</title>
        <authorList>
            <consortium name="US DOE Joint Genome Institute (JGI-PGF)"/>
            <person name="Daligault H."/>
            <person name="Lapidus A."/>
            <person name="Zeytun A."/>
            <person name="Nolan M."/>
            <person name="Lucas S."/>
            <person name="Del Rio T.G."/>
            <person name="Tice H."/>
            <person name="Cheng J.F."/>
            <person name="Tapia R."/>
            <person name="Han C."/>
            <person name="Goodwin L."/>
            <person name="Pitluck S."/>
            <person name="Liolios K."/>
            <person name="Pagani I."/>
            <person name="Ivanova N."/>
            <person name="Huntemann M."/>
            <person name="Mavromatis K."/>
            <person name="Mikhailova N."/>
            <person name="Pati A."/>
            <person name="Chen A."/>
            <person name="Palaniappan K."/>
            <person name="Land M."/>
            <person name="Hauser L."/>
            <person name="Brambilla E.M."/>
            <person name="Rohde M."/>
            <person name="Verbarg S."/>
            <person name="Goker M."/>
            <person name="Bristow J."/>
            <person name="Eisen J.A."/>
            <person name="Markowitz V."/>
            <person name="Hugenholtz P."/>
            <person name="Kyrpides N.C."/>
            <person name="Klenk H.P."/>
            <person name="Woyke T."/>
        </authorList>
    </citation>
    <scope>NUCLEOTIDE SEQUENCE [LARGE SCALE GENOMIC DNA]</scope>
    <source>
        <strain evidence="3">ATCC 27775 / DSM 1100 / LMG 10767 / O</strain>
    </source>
</reference>
<dbReference type="Pfam" id="PF13173">
    <property type="entry name" value="AAA_14"/>
    <property type="match status" value="1"/>
</dbReference>
<name>F4KS38_HALH1</name>
<dbReference type="KEGG" id="hhy:Halhy_4441"/>
<dbReference type="Gene3D" id="3.40.50.300">
    <property type="entry name" value="P-loop containing nucleotide triphosphate hydrolases"/>
    <property type="match status" value="1"/>
</dbReference>
<dbReference type="eggNOG" id="COG1373">
    <property type="taxonomic scope" value="Bacteria"/>
</dbReference>
<dbReference type="EMBL" id="CP002691">
    <property type="protein sequence ID" value="AEE52283.1"/>
    <property type="molecule type" value="Genomic_DNA"/>
</dbReference>
<organism evidence="2 3">
    <name type="scientific">Haliscomenobacter hydrossis (strain ATCC 27775 / DSM 1100 / LMG 10767 / O)</name>
    <dbReference type="NCBI Taxonomy" id="760192"/>
    <lineage>
        <taxon>Bacteria</taxon>
        <taxon>Pseudomonadati</taxon>
        <taxon>Bacteroidota</taxon>
        <taxon>Saprospiria</taxon>
        <taxon>Saprospirales</taxon>
        <taxon>Haliscomenobacteraceae</taxon>
        <taxon>Haliscomenobacter</taxon>
    </lineage>
</organism>
<dbReference type="OrthoDB" id="9778168at2"/>
<dbReference type="HOGENOM" id="CLU_041527_3_2_10"/>
<evidence type="ECO:0000313" key="2">
    <source>
        <dbReference type="EMBL" id="AEE52283.1"/>
    </source>
</evidence>
<dbReference type="CDD" id="cd00009">
    <property type="entry name" value="AAA"/>
    <property type="match status" value="1"/>
</dbReference>